<keyword evidence="2" id="KW-1185">Reference proteome</keyword>
<dbReference type="OrthoDB" id="2836053at2759"/>
<organism evidence="1 2">
    <name type="scientific">Pterulicium gracile</name>
    <dbReference type="NCBI Taxonomy" id="1884261"/>
    <lineage>
        <taxon>Eukaryota</taxon>
        <taxon>Fungi</taxon>
        <taxon>Dikarya</taxon>
        <taxon>Basidiomycota</taxon>
        <taxon>Agaricomycotina</taxon>
        <taxon>Agaricomycetes</taxon>
        <taxon>Agaricomycetidae</taxon>
        <taxon>Agaricales</taxon>
        <taxon>Pleurotineae</taxon>
        <taxon>Pterulaceae</taxon>
        <taxon>Pterulicium</taxon>
    </lineage>
</organism>
<proteinExistence type="predicted"/>
<name>A0A5C3QSP2_9AGAR</name>
<protein>
    <submittedName>
        <fullName evidence="1">Uncharacterized protein</fullName>
    </submittedName>
</protein>
<sequence length="252" mass="28078">MTPLPIELLELIISHAWHFPAYSAPLPPRFSKSSLLPHLSPTSTPYTLSVQERIHLMLALPLTSKSFLSMYLRVSSRDVYIPSPSYAEHWMQRIVMGFNWPESAYRPLWLAVGCSKREEFLDVVCESVNFVLDPRSLGMAKSSMPVGVLESMVNRTLYQVNCSNNLPEMRTVGIEILEREIPSGRAVISAKKALARGGGTGGYGSKGKGLMGIVEEYVVEDMLADCVPPQVRVLEVVYHIPTGCTRIRRVSL</sequence>
<dbReference type="EMBL" id="ML178817">
    <property type="protein sequence ID" value="TFL05016.1"/>
    <property type="molecule type" value="Genomic_DNA"/>
</dbReference>
<dbReference type="AlphaFoldDB" id="A0A5C3QSP2"/>
<evidence type="ECO:0000313" key="1">
    <source>
        <dbReference type="EMBL" id="TFL05016.1"/>
    </source>
</evidence>
<dbReference type="Proteomes" id="UP000305067">
    <property type="component" value="Unassembled WGS sequence"/>
</dbReference>
<evidence type="ECO:0000313" key="2">
    <source>
        <dbReference type="Proteomes" id="UP000305067"/>
    </source>
</evidence>
<gene>
    <name evidence="1" type="ORF">BDV98DRAFT_281698</name>
</gene>
<reference evidence="1 2" key="1">
    <citation type="journal article" date="2019" name="Nat. Ecol. Evol.">
        <title>Megaphylogeny resolves global patterns of mushroom evolution.</title>
        <authorList>
            <person name="Varga T."/>
            <person name="Krizsan K."/>
            <person name="Foldi C."/>
            <person name="Dima B."/>
            <person name="Sanchez-Garcia M."/>
            <person name="Sanchez-Ramirez S."/>
            <person name="Szollosi G.J."/>
            <person name="Szarkandi J.G."/>
            <person name="Papp V."/>
            <person name="Albert L."/>
            <person name="Andreopoulos W."/>
            <person name="Angelini C."/>
            <person name="Antonin V."/>
            <person name="Barry K.W."/>
            <person name="Bougher N.L."/>
            <person name="Buchanan P."/>
            <person name="Buyck B."/>
            <person name="Bense V."/>
            <person name="Catcheside P."/>
            <person name="Chovatia M."/>
            <person name="Cooper J."/>
            <person name="Damon W."/>
            <person name="Desjardin D."/>
            <person name="Finy P."/>
            <person name="Geml J."/>
            <person name="Haridas S."/>
            <person name="Hughes K."/>
            <person name="Justo A."/>
            <person name="Karasinski D."/>
            <person name="Kautmanova I."/>
            <person name="Kiss B."/>
            <person name="Kocsube S."/>
            <person name="Kotiranta H."/>
            <person name="LaButti K.M."/>
            <person name="Lechner B.E."/>
            <person name="Liimatainen K."/>
            <person name="Lipzen A."/>
            <person name="Lukacs Z."/>
            <person name="Mihaltcheva S."/>
            <person name="Morgado L.N."/>
            <person name="Niskanen T."/>
            <person name="Noordeloos M.E."/>
            <person name="Ohm R.A."/>
            <person name="Ortiz-Santana B."/>
            <person name="Ovrebo C."/>
            <person name="Racz N."/>
            <person name="Riley R."/>
            <person name="Savchenko A."/>
            <person name="Shiryaev A."/>
            <person name="Soop K."/>
            <person name="Spirin V."/>
            <person name="Szebenyi C."/>
            <person name="Tomsovsky M."/>
            <person name="Tulloss R.E."/>
            <person name="Uehling J."/>
            <person name="Grigoriev I.V."/>
            <person name="Vagvolgyi C."/>
            <person name="Papp T."/>
            <person name="Martin F.M."/>
            <person name="Miettinen O."/>
            <person name="Hibbett D.S."/>
            <person name="Nagy L.G."/>
        </authorList>
    </citation>
    <scope>NUCLEOTIDE SEQUENCE [LARGE SCALE GENOMIC DNA]</scope>
    <source>
        <strain evidence="1 2">CBS 309.79</strain>
    </source>
</reference>
<accession>A0A5C3QSP2</accession>